<protein>
    <submittedName>
        <fullName evidence="9">Uncharacterized protein</fullName>
    </submittedName>
</protein>
<dbReference type="AlphaFoldDB" id="A0A0P7BUY6"/>
<dbReference type="InterPro" id="IPR020993">
    <property type="entry name" value="Centromere_CenpK"/>
</dbReference>
<reference evidence="9 10" key="1">
    <citation type="submission" date="2015-09" db="EMBL/GenBank/DDBJ databases">
        <title>Draft genome of a European isolate of the apple canker pathogen Neonectria ditissima.</title>
        <authorList>
            <person name="Gomez-Cortecero A."/>
            <person name="Harrison R.J."/>
            <person name="Armitage A.D."/>
        </authorList>
    </citation>
    <scope>NUCLEOTIDE SEQUENCE [LARGE SCALE GENOMIC DNA]</scope>
    <source>
        <strain evidence="9 10">R09/05</strain>
    </source>
</reference>
<dbReference type="EMBL" id="LKCW01000007">
    <property type="protein sequence ID" value="KPM45471.1"/>
    <property type="molecule type" value="Genomic_DNA"/>
</dbReference>
<dbReference type="GO" id="GO:0005634">
    <property type="term" value="C:nucleus"/>
    <property type="evidence" value="ECO:0007669"/>
    <property type="project" value="UniProtKB-SubCell"/>
</dbReference>
<dbReference type="GO" id="GO:0000775">
    <property type="term" value="C:chromosome, centromeric region"/>
    <property type="evidence" value="ECO:0007669"/>
    <property type="project" value="UniProtKB-SubCell"/>
</dbReference>
<dbReference type="GO" id="GO:0051382">
    <property type="term" value="P:kinetochore assembly"/>
    <property type="evidence" value="ECO:0007669"/>
    <property type="project" value="InterPro"/>
</dbReference>
<keyword evidence="7" id="KW-0137">Centromere</keyword>
<dbReference type="PANTHER" id="PTHR14401:SF6">
    <property type="entry name" value="CENTROMERE PROTEIN K"/>
    <property type="match status" value="1"/>
</dbReference>
<evidence type="ECO:0000313" key="9">
    <source>
        <dbReference type="EMBL" id="KPM45471.1"/>
    </source>
</evidence>
<dbReference type="Proteomes" id="UP000050424">
    <property type="component" value="Unassembled WGS sequence"/>
</dbReference>
<name>A0A0P7BUY6_9HYPO</name>
<comment type="caution">
    <text evidence="9">The sequence shown here is derived from an EMBL/GenBank/DDBJ whole genome shotgun (WGS) entry which is preliminary data.</text>
</comment>
<evidence type="ECO:0000256" key="8">
    <source>
        <dbReference type="SAM" id="Coils"/>
    </source>
</evidence>
<evidence type="ECO:0000256" key="5">
    <source>
        <dbReference type="ARBA" id="ARBA00023054"/>
    </source>
</evidence>
<evidence type="ECO:0000256" key="2">
    <source>
        <dbReference type="ARBA" id="ARBA00004584"/>
    </source>
</evidence>
<feature type="coiled-coil region" evidence="8">
    <location>
        <begin position="119"/>
        <end position="193"/>
    </location>
</feature>
<evidence type="ECO:0000256" key="6">
    <source>
        <dbReference type="ARBA" id="ARBA00023242"/>
    </source>
</evidence>
<accession>A0A0P7BUY6</accession>
<comment type="similarity">
    <text evidence="3">Belongs to the CENP-K/MCM22 family.</text>
</comment>
<evidence type="ECO:0000256" key="7">
    <source>
        <dbReference type="ARBA" id="ARBA00023328"/>
    </source>
</evidence>
<evidence type="ECO:0000256" key="1">
    <source>
        <dbReference type="ARBA" id="ARBA00004123"/>
    </source>
</evidence>
<dbReference type="OrthoDB" id="9445768at2759"/>
<keyword evidence="5 8" id="KW-0175">Coiled coil</keyword>
<dbReference type="GO" id="GO:0000070">
    <property type="term" value="P:mitotic sister chromatid segregation"/>
    <property type="evidence" value="ECO:0007669"/>
    <property type="project" value="TreeGrafter"/>
</dbReference>
<organism evidence="9 10">
    <name type="scientific">Neonectria ditissima</name>
    <dbReference type="NCBI Taxonomy" id="78410"/>
    <lineage>
        <taxon>Eukaryota</taxon>
        <taxon>Fungi</taxon>
        <taxon>Dikarya</taxon>
        <taxon>Ascomycota</taxon>
        <taxon>Pezizomycotina</taxon>
        <taxon>Sordariomycetes</taxon>
        <taxon>Hypocreomycetidae</taxon>
        <taxon>Hypocreales</taxon>
        <taxon>Nectriaceae</taxon>
        <taxon>Neonectria</taxon>
    </lineage>
</organism>
<dbReference type="PANTHER" id="PTHR14401">
    <property type="entry name" value="CENTROMERE PROTEIN K"/>
    <property type="match status" value="1"/>
</dbReference>
<evidence type="ECO:0000313" key="10">
    <source>
        <dbReference type="Proteomes" id="UP000050424"/>
    </source>
</evidence>
<evidence type="ECO:0000256" key="3">
    <source>
        <dbReference type="ARBA" id="ARBA00005795"/>
    </source>
</evidence>
<proteinExistence type="inferred from homology"/>
<comment type="subcellular location">
    <subcellularLocation>
        <location evidence="2">Chromosome</location>
        <location evidence="2">Centromere</location>
    </subcellularLocation>
    <subcellularLocation>
        <location evidence="1">Nucleus</location>
    </subcellularLocation>
</comment>
<keyword evidence="10" id="KW-1185">Reference proteome</keyword>
<keyword evidence="4" id="KW-0158">Chromosome</keyword>
<gene>
    <name evidence="9" type="ORF">AK830_g1018</name>
</gene>
<sequence length="345" mass="38090">MNERSQGAEAQLYTANLDRTLKELQKKVQEHEDELQKVGHPFDEALVASPLTSDQLRSSQAQLPQSVAGQAQVIKTALEEVTDSEPFLPFPGSLLPALLALRKTHQTIQESNAYLASQRAGHEQVARQLEADRTRLKDQNLLKDALEARIQSLRNELDTNADVTPEDGARERLDELRKKKKNYDRETSKLMKTLLGFINDNLAPMLAAEELGGPVVGDLMDIEGDDLAAGFSSQGKLKKAPGGEAHHDKRQRRIDEIWGQAGTVEQGESAGQQDEVAAAGAEMRQLTEELLNALSEAKGNTATSYVQLPRESAAARFLVRSKVAQFHPKDATRLRLIDFGRELEA</sequence>
<keyword evidence="6" id="KW-0539">Nucleus</keyword>
<evidence type="ECO:0000256" key="4">
    <source>
        <dbReference type="ARBA" id="ARBA00022454"/>
    </source>
</evidence>